<protein>
    <recommendedName>
        <fullName evidence="4">Lipoprotein</fullName>
    </recommendedName>
</protein>
<feature type="chain" id="PRO_5037261766" description="Lipoprotein" evidence="1">
    <location>
        <begin position="23"/>
        <end position="197"/>
    </location>
</feature>
<keyword evidence="1" id="KW-0732">Signal</keyword>
<dbReference type="Proteomes" id="UP000737113">
    <property type="component" value="Unassembled WGS sequence"/>
</dbReference>
<evidence type="ECO:0000313" key="3">
    <source>
        <dbReference type="Proteomes" id="UP000737113"/>
    </source>
</evidence>
<reference evidence="2" key="1">
    <citation type="submission" date="2020-04" db="EMBL/GenBank/DDBJ databases">
        <title>Description of Shewanella salipaludis sp. nov., isolated from a salt marsh.</title>
        <authorList>
            <person name="Park S."/>
            <person name="Yoon J.-H."/>
        </authorList>
    </citation>
    <scope>NUCLEOTIDE SEQUENCE</scope>
    <source>
        <strain evidence="2">SHSM-M6</strain>
    </source>
</reference>
<gene>
    <name evidence="2" type="ORF">HC757_02000</name>
</gene>
<dbReference type="RefSeq" id="WP_169562589.1">
    <property type="nucleotide sequence ID" value="NZ_JAAXYH010000001.1"/>
</dbReference>
<accession>A0A972JLD0</accession>
<evidence type="ECO:0008006" key="4">
    <source>
        <dbReference type="Google" id="ProtNLM"/>
    </source>
</evidence>
<dbReference type="PROSITE" id="PS51257">
    <property type="entry name" value="PROKAR_LIPOPROTEIN"/>
    <property type="match status" value="1"/>
</dbReference>
<organism evidence="2 3">
    <name type="scientific">Shewanella salipaludis</name>
    <dbReference type="NCBI Taxonomy" id="2723052"/>
    <lineage>
        <taxon>Bacteria</taxon>
        <taxon>Pseudomonadati</taxon>
        <taxon>Pseudomonadota</taxon>
        <taxon>Gammaproteobacteria</taxon>
        <taxon>Alteromonadales</taxon>
        <taxon>Shewanellaceae</taxon>
        <taxon>Shewanella</taxon>
    </lineage>
</organism>
<evidence type="ECO:0000313" key="2">
    <source>
        <dbReference type="EMBL" id="NMH63951.1"/>
    </source>
</evidence>
<proteinExistence type="predicted"/>
<dbReference type="EMBL" id="JAAXYH010000001">
    <property type="protein sequence ID" value="NMH63951.1"/>
    <property type="molecule type" value="Genomic_DNA"/>
</dbReference>
<evidence type="ECO:0000256" key="1">
    <source>
        <dbReference type="SAM" id="SignalP"/>
    </source>
</evidence>
<sequence length="197" mass="21752">MKQLTFAAMAILLSGCSNSYNAPGSTDGSRMADTNKITQCPGTTALPPALADKFIPVDDPELLAQSLGETDQGKLCQGQVYRVKEDTEIPLYRAWNSTNPNSKMGNWWAFSVPAGSSSQYRQQYEICYQWSPLDRMSSCTLKANTKVVVGTGQSATCSEYLTYPTSVEQQIYIDQADTALEECNTFTGHFDWQPMPQ</sequence>
<comment type="caution">
    <text evidence="2">The sequence shown here is derived from an EMBL/GenBank/DDBJ whole genome shotgun (WGS) entry which is preliminary data.</text>
</comment>
<name>A0A972JLD0_9GAMM</name>
<feature type="signal peptide" evidence="1">
    <location>
        <begin position="1"/>
        <end position="22"/>
    </location>
</feature>
<keyword evidence="3" id="KW-1185">Reference proteome</keyword>
<dbReference type="AlphaFoldDB" id="A0A972JLD0"/>